<evidence type="ECO:0000256" key="2">
    <source>
        <dbReference type="ARBA" id="ARBA00022692"/>
    </source>
</evidence>
<feature type="transmembrane region" description="Helical" evidence="5">
    <location>
        <begin position="637"/>
        <end position="659"/>
    </location>
</feature>
<feature type="transmembrane region" description="Helical" evidence="5">
    <location>
        <begin position="19"/>
        <end position="40"/>
    </location>
</feature>
<dbReference type="Gene3D" id="1.10.287.950">
    <property type="entry name" value="Methyl-accepting chemotaxis protein"/>
    <property type="match status" value="1"/>
</dbReference>
<evidence type="ECO:0000256" key="1">
    <source>
        <dbReference type="ARBA" id="ARBA00004141"/>
    </source>
</evidence>
<accession>A0ABV7WM87</accession>
<dbReference type="Proteomes" id="UP001595685">
    <property type="component" value="Unassembled WGS sequence"/>
</dbReference>
<feature type="transmembrane region" description="Helical" evidence="5">
    <location>
        <begin position="718"/>
        <end position="736"/>
    </location>
</feature>
<evidence type="ECO:0000256" key="5">
    <source>
        <dbReference type="SAM" id="Phobius"/>
    </source>
</evidence>
<feature type="transmembrane region" description="Helical" evidence="5">
    <location>
        <begin position="564"/>
        <end position="584"/>
    </location>
</feature>
<feature type="transmembrane region" description="Helical" evidence="5">
    <location>
        <begin position="605"/>
        <end position="625"/>
    </location>
</feature>
<evidence type="ECO:0000313" key="6">
    <source>
        <dbReference type="EMBL" id="MFC3690126.1"/>
    </source>
</evidence>
<proteinExistence type="predicted"/>
<dbReference type="PANTHER" id="PTHR43077">
    <property type="entry name" value="TRANSPORT PERMEASE YVFS-RELATED"/>
    <property type="match status" value="1"/>
</dbReference>
<comment type="caution">
    <text evidence="6">The sequence shown here is derived from an EMBL/GenBank/DDBJ whole genome shotgun (WGS) entry which is preliminary data.</text>
</comment>
<gene>
    <name evidence="6" type="ORF">ACFOLH_17400</name>
</gene>
<keyword evidence="7" id="KW-1185">Reference proteome</keyword>
<dbReference type="PANTHER" id="PTHR43077:SF5">
    <property type="entry name" value="PHAGE INFECTION PROTEIN"/>
    <property type="match status" value="1"/>
</dbReference>
<protein>
    <submittedName>
        <fullName evidence="6">YhgE/Pip domain-containing protein</fullName>
    </submittedName>
</protein>
<dbReference type="InterPro" id="IPR023908">
    <property type="entry name" value="xxxLxxG_rpt"/>
</dbReference>
<evidence type="ECO:0000313" key="7">
    <source>
        <dbReference type="Proteomes" id="UP001595685"/>
    </source>
</evidence>
<name>A0ABV7WM87_9MICO</name>
<organism evidence="6 7">
    <name type="scientific">Aquipuribacter hungaricus</name>
    <dbReference type="NCBI Taxonomy" id="545624"/>
    <lineage>
        <taxon>Bacteria</taxon>
        <taxon>Bacillati</taxon>
        <taxon>Actinomycetota</taxon>
        <taxon>Actinomycetes</taxon>
        <taxon>Micrococcales</taxon>
        <taxon>Intrasporangiaceae</taxon>
        <taxon>Aquipuribacter</taxon>
    </lineage>
</organism>
<feature type="non-terminal residue" evidence="6">
    <location>
        <position position="1"/>
    </location>
</feature>
<keyword evidence="4 5" id="KW-0472">Membrane</keyword>
<keyword evidence="3 5" id="KW-1133">Transmembrane helix</keyword>
<reference evidence="7" key="1">
    <citation type="journal article" date="2019" name="Int. J. Syst. Evol. Microbiol.">
        <title>The Global Catalogue of Microorganisms (GCM) 10K type strain sequencing project: providing services to taxonomists for standard genome sequencing and annotation.</title>
        <authorList>
            <consortium name="The Broad Institute Genomics Platform"/>
            <consortium name="The Broad Institute Genome Sequencing Center for Infectious Disease"/>
            <person name="Wu L."/>
            <person name="Ma J."/>
        </authorList>
    </citation>
    <scope>NUCLEOTIDE SEQUENCE [LARGE SCALE GENOMIC DNA]</scope>
    <source>
        <strain evidence="7">NCAIM B.02333</strain>
    </source>
</reference>
<dbReference type="RefSeq" id="WP_376985699.1">
    <property type="nucleotide sequence ID" value="NZ_JBHRWW010000016.1"/>
</dbReference>
<keyword evidence="2 5" id="KW-0812">Transmembrane</keyword>
<comment type="subcellular location">
    <subcellularLocation>
        <location evidence="1">Membrane</location>
        <topology evidence="1">Multi-pass membrane protein</topology>
    </subcellularLocation>
</comment>
<evidence type="ECO:0000256" key="4">
    <source>
        <dbReference type="ARBA" id="ARBA00023136"/>
    </source>
</evidence>
<evidence type="ECO:0000256" key="3">
    <source>
        <dbReference type="ARBA" id="ARBA00022989"/>
    </source>
</evidence>
<sequence length="753" mass="70655">RAAPAAGPAPAARRPCRRLATLGGLALVPAVVAGAVAWGLPDPASNLDRIEAAVVNLDEPVTVQGETVPLGRQVVAALTAGVGLDGEPLPEVDGEGLPSDLTWTLTDADGAEDGLAEGRYAAVVTIPEDFSAAATSLSATDPADATGATVDVRTAEAGPVGDGAVAALVGGVVAATLGEELTTTYLDGLYVGFSGVRTSLSEAAAGAGEIGTGSGELADGLAATDEGARQLADGLDGLSDGTAELADGSDQLASGAGASAEGAQALADGLAQLRDGTAALPGSTSQLAEGADGVAGGTEQLATQLGTFATALGTAATGAAPLPDALTGLSGAATAVDQGAAGVSTGAAALQADAAAALEACEAGGGDCAALEALAADAAALATAAGQVAGGTAGVAGGAATLATQVAPLPAGLREAADGAAAASTGAGTLAAGARQVADGASALAAGTVPLAAGVAEAASGASALAGGSAQLADGAGELADGADQLAEGADGAAEGADGLAGGTGQLATGATGLADGVDQLATGLGEGAEQVPDYDATERRQLAEVAAAPVRTTGDDPSTLERALAFLAAFAVGVGGLVTFLVLRPVPAGAVSSRSGPLRLALRAAAPAAVVVGLQTVLVTLVLATALDLGAGRTVAVAGAVLLAGLALAATNQALVAWLGGAGRLVSLTLLALSVPGALAGTAPEVVRTLVSATPMAPATEAVQAAVLSEPVGGAPVALVVWALAGLAASVLAAARERSAPPARVLALAAAR</sequence>
<dbReference type="NCBIfam" id="TIGR03057">
    <property type="entry name" value="xxxLxxG_by_4"/>
    <property type="match status" value="2"/>
</dbReference>
<dbReference type="InterPro" id="IPR051328">
    <property type="entry name" value="T7SS_ABC-Transporter"/>
</dbReference>
<dbReference type="EMBL" id="JBHRWW010000016">
    <property type="protein sequence ID" value="MFC3690126.1"/>
    <property type="molecule type" value="Genomic_DNA"/>
</dbReference>
<feature type="transmembrane region" description="Helical" evidence="5">
    <location>
        <begin position="666"/>
        <end position="684"/>
    </location>
</feature>